<dbReference type="InterPro" id="IPR011990">
    <property type="entry name" value="TPR-like_helical_dom_sf"/>
</dbReference>
<dbReference type="Gene3D" id="1.25.40.10">
    <property type="entry name" value="Tetratricopeptide repeat domain"/>
    <property type="match status" value="2"/>
</dbReference>
<feature type="compositionally biased region" description="Acidic residues" evidence="1">
    <location>
        <begin position="1208"/>
        <end position="1217"/>
    </location>
</feature>
<dbReference type="EMBL" id="WIGO01000092">
    <property type="protein sequence ID" value="KAF6830570.1"/>
    <property type="molecule type" value="Genomic_DNA"/>
</dbReference>
<reference evidence="3" key="1">
    <citation type="journal article" date="2020" name="Phytopathology">
        <title>Genome Sequence Resources of Colletotrichum truncatum, C. plurivorum, C. musicola, and C. sojae: Four Species Pathogenic to Soybean (Glycine max).</title>
        <authorList>
            <person name="Rogerio F."/>
            <person name="Boufleur T.R."/>
            <person name="Ciampi-Guillardi M."/>
            <person name="Sukno S.A."/>
            <person name="Thon M.R."/>
            <person name="Massola Junior N.S."/>
            <person name="Baroncelli R."/>
        </authorList>
    </citation>
    <scope>NUCLEOTIDE SEQUENCE</scope>
    <source>
        <strain evidence="3">LFN00145</strain>
    </source>
</reference>
<dbReference type="AlphaFoldDB" id="A0A8H6NFD0"/>
<evidence type="ECO:0000313" key="4">
    <source>
        <dbReference type="Proteomes" id="UP000654918"/>
    </source>
</evidence>
<evidence type="ECO:0000313" key="3">
    <source>
        <dbReference type="EMBL" id="KAF6830570.1"/>
    </source>
</evidence>
<gene>
    <name evidence="3" type="ORF">CPLU01_07260</name>
</gene>
<feature type="domain" description="CHAT" evidence="2">
    <location>
        <begin position="905"/>
        <end position="1174"/>
    </location>
</feature>
<organism evidence="3 4">
    <name type="scientific">Colletotrichum plurivorum</name>
    <dbReference type="NCBI Taxonomy" id="2175906"/>
    <lineage>
        <taxon>Eukaryota</taxon>
        <taxon>Fungi</taxon>
        <taxon>Dikarya</taxon>
        <taxon>Ascomycota</taxon>
        <taxon>Pezizomycotina</taxon>
        <taxon>Sordariomycetes</taxon>
        <taxon>Hypocreomycetidae</taxon>
        <taxon>Glomerellales</taxon>
        <taxon>Glomerellaceae</taxon>
        <taxon>Colletotrichum</taxon>
        <taxon>Colletotrichum orchidearum species complex</taxon>
    </lineage>
</organism>
<name>A0A8H6NFD0_9PEZI</name>
<sequence>MTSHQTRTLSHVSPERFDRDTSQVPYLVFNLGPGKLQRLIVKVWSNDQGWCDPGLHSPDPYANSHTAFALALIPDDDTPKGLELHEFQSNFRASRTIRCHTNIWNFGLDVENGSTPDEVHEWLESEARLGSTSIGVYPVARYQGWVNFVWKMEVEIVSEMQGQVEPAGHAATPTQPHHTARRLTSASTLDEEESAQLRSTAGSSTRSSANPGPEGRILPSRGPRQQALDEKQEAYINGVVTPIASKFPDCRNTKSLDDAIAIAKRAMSAIPKVHPEYVDYLNTLASGLFARFERSKTLTDLRGAISLTNEALDREKSEGPFRTKLLENLNGYLGKMFSHETIEQNIDISIEILQEVLPTVSRQSPVYSAFLCTLAQGLYQRFIVSNTMAHLNEAISVGKDVIAAAAEDHPNRVRFLVQASVLLKRRYLRDGTVPDLEEAIGLSREALSMTPKHDFRRLLCLRDLSEGLHRRYMLFNAWSDLEEAMALFQEAMSMTSESDPEYIYYLLKFGSMLNSRFGRTKELEDLKASIQNIRTVLKAVEGDDDKKFRAELLSDLGSLQHDRFSITKRKSDLDEAIDAGRQAMALAPDAGCLDNLGLNLTERFETSAERDIADLDEGIEVIRKGLSTLRDDHPHKAGSLINLGIALHRRFTETGSTQDRDEAMQHLREALGSESAPYNARVMAGQHLLTRSQSDQSTRDAFLAAKATIGMLDSYAPLSLRPQDKQDVVSRVVGIAAEAAAIALEDGQVPATALELLETGRGIIASFFHDRRADVSLLEEKHPDLARGYREVRGQLDKPSPADAPGALSAQPGQHETDQRFSASSQMKTLLATIRSQPGFERFLQPADEAEMTRAAAGGPIVVVNVSSFRCDALIIEESGVRVLQLPNLTNADVRKRSELLRDPETLTWLWDAVVGPVLDSLGFKQPPRDGCWPRVWWIPTGPLVQFPLHAAGYHLESRNQTAMDRVVSSYSSSVKAIVLSRQSSHAATGSDVVLVSMQETPGQAKLSHAVAEVDAVQSVCGTIALPCVKPQVTKEKVLSALETCRIFHFAGHGVTDVLNPLRSHLFLDDWKSNPLTAESLMETNLEHRSPFLAYLSACRTGENANEQLLDENIHLANAFQLAGFRHVIGTLWEVDDELCADMARLTYEFIVNQGITDDSVSRGLHHATRQLRDRWARRSGASRGEGNGFGSEGVESANSNESSVSTDELEGSDGGESDARGQRTVGKSEITSPLWVPYIHYGP</sequence>
<feature type="compositionally biased region" description="Polar residues" evidence="1">
    <location>
        <begin position="172"/>
        <end position="188"/>
    </location>
</feature>
<dbReference type="Pfam" id="PF12770">
    <property type="entry name" value="CHAT"/>
    <property type="match status" value="1"/>
</dbReference>
<evidence type="ECO:0000259" key="2">
    <source>
        <dbReference type="Pfam" id="PF12770"/>
    </source>
</evidence>
<feature type="compositionally biased region" description="Low complexity" evidence="1">
    <location>
        <begin position="198"/>
        <end position="209"/>
    </location>
</feature>
<dbReference type="InterPro" id="IPR024983">
    <property type="entry name" value="CHAT_dom"/>
</dbReference>
<dbReference type="SUPFAM" id="SSF48452">
    <property type="entry name" value="TPR-like"/>
    <property type="match status" value="1"/>
</dbReference>
<comment type="caution">
    <text evidence="3">The sequence shown here is derived from an EMBL/GenBank/DDBJ whole genome shotgun (WGS) entry which is preliminary data.</text>
</comment>
<keyword evidence="4" id="KW-1185">Reference proteome</keyword>
<feature type="region of interest" description="Disordered" evidence="1">
    <location>
        <begin position="794"/>
        <end position="822"/>
    </location>
</feature>
<feature type="region of interest" description="Disordered" evidence="1">
    <location>
        <begin position="1176"/>
        <end position="1229"/>
    </location>
</feature>
<feature type="compositionally biased region" description="Low complexity" evidence="1">
    <location>
        <begin position="1193"/>
        <end position="1206"/>
    </location>
</feature>
<dbReference type="Proteomes" id="UP000654918">
    <property type="component" value="Unassembled WGS sequence"/>
</dbReference>
<accession>A0A8H6NFD0</accession>
<evidence type="ECO:0000256" key="1">
    <source>
        <dbReference type="SAM" id="MobiDB-lite"/>
    </source>
</evidence>
<proteinExistence type="predicted"/>
<feature type="region of interest" description="Disordered" evidence="1">
    <location>
        <begin position="165"/>
        <end position="227"/>
    </location>
</feature>
<protein>
    <submittedName>
        <fullName evidence="3">TPR domain-containing protein</fullName>
    </submittedName>
</protein>